<dbReference type="AlphaFoldDB" id="A0A8X6HCN6"/>
<sequence length="93" mass="9850">WEESTPALGLHSRATRLSGGAGTADGARGHGPGTRHGKSPVRGLTSNPAADLRALLTPHFPNCASRRRDSALGSSLFARRYWGITVVFFSSAY</sequence>
<organism evidence="2 3">
    <name type="scientific">Trichonephila clavata</name>
    <name type="common">Joro spider</name>
    <name type="synonym">Nephila clavata</name>
    <dbReference type="NCBI Taxonomy" id="2740835"/>
    <lineage>
        <taxon>Eukaryota</taxon>
        <taxon>Metazoa</taxon>
        <taxon>Ecdysozoa</taxon>
        <taxon>Arthropoda</taxon>
        <taxon>Chelicerata</taxon>
        <taxon>Arachnida</taxon>
        <taxon>Araneae</taxon>
        <taxon>Araneomorphae</taxon>
        <taxon>Entelegynae</taxon>
        <taxon>Araneoidea</taxon>
        <taxon>Nephilidae</taxon>
        <taxon>Trichonephila</taxon>
    </lineage>
</organism>
<keyword evidence="3" id="KW-1185">Reference proteome</keyword>
<evidence type="ECO:0000313" key="2">
    <source>
        <dbReference type="EMBL" id="GFR20938.1"/>
    </source>
</evidence>
<feature type="region of interest" description="Disordered" evidence="1">
    <location>
        <begin position="1"/>
        <end position="44"/>
    </location>
</feature>
<feature type="non-terminal residue" evidence="2">
    <location>
        <position position="1"/>
    </location>
</feature>
<reference evidence="2" key="1">
    <citation type="submission" date="2020-07" db="EMBL/GenBank/DDBJ databases">
        <title>Multicomponent nature underlies the extraordinary mechanical properties of spider dragline silk.</title>
        <authorList>
            <person name="Kono N."/>
            <person name="Nakamura H."/>
            <person name="Mori M."/>
            <person name="Yoshida Y."/>
            <person name="Ohtoshi R."/>
            <person name="Malay A.D."/>
            <person name="Moran D.A.P."/>
            <person name="Tomita M."/>
            <person name="Numata K."/>
            <person name="Arakawa K."/>
        </authorList>
    </citation>
    <scope>NUCLEOTIDE SEQUENCE</scope>
</reference>
<evidence type="ECO:0000256" key="1">
    <source>
        <dbReference type="SAM" id="MobiDB-lite"/>
    </source>
</evidence>
<accession>A0A8X6HCN6</accession>
<comment type="caution">
    <text evidence="2">The sequence shown here is derived from an EMBL/GenBank/DDBJ whole genome shotgun (WGS) entry which is preliminary data.</text>
</comment>
<feature type="compositionally biased region" description="Gly residues" evidence="1">
    <location>
        <begin position="19"/>
        <end position="32"/>
    </location>
</feature>
<proteinExistence type="predicted"/>
<gene>
    <name evidence="2" type="ORF">TNCT_20131</name>
</gene>
<protein>
    <submittedName>
        <fullName evidence="2">Uncharacterized protein</fullName>
    </submittedName>
</protein>
<evidence type="ECO:0000313" key="3">
    <source>
        <dbReference type="Proteomes" id="UP000887116"/>
    </source>
</evidence>
<name>A0A8X6HCN6_TRICU</name>
<dbReference type="Proteomes" id="UP000887116">
    <property type="component" value="Unassembled WGS sequence"/>
</dbReference>
<dbReference type="EMBL" id="BMAO01008113">
    <property type="protein sequence ID" value="GFR20938.1"/>
    <property type="molecule type" value="Genomic_DNA"/>
</dbReference>